<dbReference type="GO" id="GO:0016567">
    <property type="term" value="P:protein ubiquitination"/>
    <property type="evidence" value="ECO:0007669"/>
    <property type="project" value="TreeGrafter"/>
</dbReference>
<keyword evidence="2" id="KW-0472">Membrane</keyword>
<accession>A0AAP0MHA4</accession>
<evidence type="ECO:0000256" key="1">
    <source>
        <dbReference type="ARBA" id="ARBA00009142"/>
    </source>
</evidence>
<keyword evidence="2" id="KW-1133">Transmembrane helix</keyword>
<keyword evidence="4" id="KW-1185">Reference proteome</keyword>
<organism evidence="3 4">
    <name type="scientific">Citrus x changshan-huyou</name>
    <dbReference type="NCBI Taxonomy" id="2935761"/>
    <lineage>
        <taxon>Eukaryota</taxon>
        <taxon>Viridiplantae</taxon>
        <taxon>Streptophyta</taxon>
        <taxon>Embryophyta</taxon>
        <taxon>Tracheophyta</taxon>
        <taxon>Spermatophyta</taxon>
        <taxon>Magnoliopsida</taxon>
        <taxon>eudicotyledons</taxon>
        <taxon>Gunneridae</taxon>
        <taxon>Pentapetalae</taxon>
        <taxon>rosids</taxon>
        <taxon>malvids</taxon>
        <taxon>Sapindales</taxon>
        <taxon>Rutaceae</taxon>
        <taxon>Aurantioideae</taxon>
        <taxon>Citrus</taxon>
    </lineage>
</organism>
<dbReference type="GO" id="GO:0031464">
    <property type="term" value="C:Cul4A-RING E3 ubiquitin ligase complex"/>
    <property type="evidence" value="ECO:0007669"/>
    <property type="project" value="TreeGrafter"/>
</dbReference>
<evidence type="ECO:0000313" key="4">
    <source>
        <dbReference type="Proteomes" id="UP001428341"/>
    </source>
</evidence>
<name>A0AAP0MHA4_9ROSI</name>
<gene>
    <name evidence="3" type="ORF">WN944_000421</name>
</gene>
<proteinExistence type="inferred from homology"/>
<protein>
    <submittedName>
        <fullName evidence="3">Uncharacterized protein</fullName>
    </submittedName>
</protein>
<dbReference type="EMBL" id="JBCGBO010000004">
    <property type="protein sequence ID" value="KAK9208067.1"/>
    <property type="molecule type" value="Genomic_DNA"/>
</dbReference>
<comment type="caution">
    <text evidence="3">The sequence shown here is derived from an EMBL/GenBank/DDBJ whole genome shotgun (WGS) entry which is preliminary data.</text>
</comment>
<comment type="similarity">
    <text evidence="1">Belongs to the 4-toluene sulfonate uptake permease (TSUP) (TC 2.A.102) family.</text>
</comment>
<feature type="transmembrane region" description="Helical" evidence="2">
    <location>
        <begin position="12"/>
        <end position="33"/>
    </location>
</feature>
<reference evidence="3 4" key="1">
    <citation type="submission" date="2024-05" db="EMBL/GenBank/DDBJ databases">
        <title>Haplotype-resolved chromosome-level genome assembly of Huyou (Citrus changshanensis).</title>
        <authorList>
            <person name="Miao C."/>
            <person name="Chen W."/>
            <person name="Wu Y."/>
            <person name="Wang L."/>
            <person name="Zhao S."/>
            <person name="Grierson D."/>
            <person name="Xu C."/>
            <person name="Chen K."/>
        </authorList>
    </citation>
    <scope>NUCLEOTIDE SEQUENCE [LARGE SCALE GENOMIC DNA]</scope>
    <source>
        <strain evidence="3">01-14</strain>
        <tissue evidence="3">Leaf</tissue>
    </source>
</reference>
<keyword evidence="2" id="KW-0812">Transmembrane</keyword>
<sequence>MKSHCIKGQGRQELLTATVSSVVCLWHCGWLAWNRRGFIMGPLFLELGCKWPSAAATFGMTFSPSMSVVEFYLPNGFPVPYALYFIAVAVIAAFTGTYIMNNMIASH</sequence>
<dbReference type="AlphaFoldDB" id="A0AAP0MHA4"/>
<dbReference type="PANTHER" id="PTHR14255:SF1">
    <property type="entry name" value="SULFITE EXPORTER TAUE_SAFE FAMILY PROTEIN 3"/>
    <property type="match status" value="1"/>
</dbReference>
<evidence type="ECO:0000313" key="3">
    <source>
        <dbReference type="EMBL" id="KAK9208067.1"/>
    </source>
</evidence>
<dbReference type="PANTHER" id="PTHR14255">
    <property type="entry name" value="CEREBLON"/>
    <property type="match status" value="1"/>
</dbReference>
<evidence type="ECO:0000256" key="2">
    <source>
        <dbReference type="SAM" id="Phobius"/>
    </source>
</evidence>
<dbReference type="Proteomes" id="UP001428341">
    <property type="component" value="Unassembled WGS sequence"/>
</dbReference>
<feature type="transmembrane region" description="Helical" evidence="2">
    <location>
        <begin position="81"/>
        <end position="100"/>
    </location>
</feature>